<dbReference type="Gene3D" id="3.30.70.270">
    <property type="match status" value="1"/>
</dbReference>
<dbReference type="AlphaFoldDB" id="V5G9J5"/>
<dbReference type="EMBL" id="GALX01001651">
    <property type="protein sequence ID" value="JAB66815.1"/>
    <property type="molecule type" value="Transcribed_RNA"/>
</dbReference>
<dbReference type="Pfam" id="PF17919">
    <property type="entry name" value="RT_RNaseH_2"/>
    <property type="match status" value="1"/>
</dbReference>
<dbReference type="InterPro" id="IPR041577">
    <property type="entry name" value="RT_RNaseH_2"/>
</dbReference>
<organism evidence="2">
    <name type="scientific">Anoplophora glabripennis</name>
    <name type="common">Asian longhorn beetle</name>
    <name type="synonym">Anoplophora nobilis</name>
    <dbReference type="NCBI Taxonomy" id="217634"/>
    <lineage>
        <taxon>Eukaryota</taxon>
        <taxon>Metazoa</taxon>
        <taxon>Ecdysozoa</taxon>
        <taxon>Arthropoda</taxon>
        <taxon>Hexapoda</taxon>
        <taxon>Insecta</taxon>
        <taxon>Pterygota</taxon>
        <taxon>Neoptera</taxon>
        <taxon>Endopterygota</taxon>
        <taxon>Coleoptera</taxon>
        <taxon>Polyphaga</taxon>
        <taxon>Cucujiformia</taxon>
        <taxon>Chrysomeloidea</taxon>
        <taxon>Cerambycidae</taxon>
        <taxon>Lamiinae</taxon>
        <taxon>Lamiini</taxon>
        <taxon>Anoplophora</taxon>
    </lineage>
</organism>
<dbReference type="PANTHER" id="PTHR33064:SF37">
    <property type="entry name" value="RIBONUCLEASE H"/>
    <property type="match status" value="1"/>
</dbReference>
<dbReference type="InterPro" id="IPR051320">
    <property type="entry name" value="Viral_Replic_Matur_Polypro"/>
</dbReference>
<proteinExistence type="predicted"/>
<dbReference type="InterPro" id="IPR043502">
    <property type="entry name" value="DNA/RNA_pol_sf"/>
</dbReference>
<feature type="non-terminal residue" evidence="2">
    <location>
        <position position="1"/>
    </location>
</feature>
<reference evidence="2" key="1">
    <citation type="submission" date="2013-07" db="EMBL/GenBank/DDBJ databases">
        <title>Midgut Transcriptome Profiling of Anoplphora glabripennis, a Lignocellulose Degrading, Wood-Boring Cerambycid.</title>
        <authorList>
            <person name="Scully E.D."/>
            <person name="Hoover K."/>
            <person name="Carlson J.E."/>
            <person name="Tien M."/>
            <person name="Geib S.M."/>
        </authorList>
    </citation>
    <scope>NUCLEOTIDE SEQUENCE</scope>
</reference>
<protein>
    <submittedName>
        <fullName evidence="2">Retrotransposable element</fullName>
    </submittedName>
</protein>
<dbReference type="GO" id="GO:0071897">
    <property type="term" value="P:DNA biosynthetic process"/>
    <property type="evidence" value="ECO:0007669"/>
    <property type="project" value="UniProtKB-ARBA"/>
</dbReference>
<evidence type="ECO:0000313" key="2">
    <source>
        <dbReference type="EMBL" id="JAB66815.1"/>
    </source>
</evidence>
<accession>V5G9J5</accession>
<feature type="domain" description="Reverse transcriptase/retrotransposon-derived protein RNase H-like" evidence="1">
    <location>
        <begin position="59"/>
        <end position="99"/>
    </location>
</feature>
<sequence>QMELSQVDEKQMPLTTFQLLGTCTKCEFLGLASYFRKYIEGFSFLPLTQLTKKDSTLKWEGAQQHAFDRLKLALKSRPLLAIYDRSAETELHTDACKFGNY</sequence>
<gene>
    <name evidence="2" type="primary">RTF23</name>
</gene>
<dbReference type="PANTHER" id="PTHR33064">
    <property type="entry name" value="POL PROTEIN"/>
    <property type="match status" value="1"/>
</dbReference>
<evidence type="ECO:0000259" key="1">
    <source>
        <dbReference type="Pfam" id="PF17919"/>
    </source>
</evidence>
<dbReference type="InterPro" id="IPR043128">
    <property type="entry name" value="Rev_trsase/Diguanyl_cyclase"/>
</dbReference>
<name>V5G9J5_ANOGL</name>
<dbReference type="SUPFAM" id="SSF56672">
    <property type="entry name" value="DNA/RNA polymerases"/>
    <property type="match status" value="1"/>
</dbReference>